<feature type="domain" description="PDZ" evidence="5">
    <location>
        <begin position="684"/>
        <end position="776"/>
    </location>
</feature>
<feature type="domain" description="C2" evidence="4">
    <location>
        <begin position="1301"/>
        <end position="1436"/>
    </location>
</feature>
<feature type="compositionally biased region" description="Pro residues" evidence="3">
    <location>
        <begin position="1186"/>
        <end position="1195"/>
    </location>
</feature>
<dbReference type="Proteomes" id="UP000663852">
    <property type="component" value="Unassembled WGS sequence"/>
</dbReference>
<dbReference type="InterPro" id="IPR036034">
    <property type="entry name" value="PDZ_sf"/>
</dbReference>
<sequence>MHLFRGSWNVNEDEVSVHSPVRLLQKLAAYRASTTAPTSATSTPSVSPQNERKPTILTESTNFFARLWRPTTNHPPPSPILITSNEIHSSLTDLAPEYSPSLSETSSTLSATPKSTRRISFIREVSIKTSSHLFPFPPVPSSPPLPPSSSSLPSPPPLLLSLQPVPAPLSPPSQPLLPLRPPLPPLRPQPTVSSVITDPSFEDTISEHPCDTASEFYSQSFETNIDSSNPGIVDDDDDDYDENCGHKRRLTYDERQRRLSLSAKPVILLVHQKASLPMEMVLPHCSDSLASPEANIDVSMAMDYLTTSMITTQSISNSTPPITMENNPVSATNNLRRKSRSGLRNAEGWARKRALMHRGYQWTTTFEGMESTNNDQTYPNFDNTTSLTDSIPHIDQQNLSPTLASTMRHLKNNESSFSSQDTHRRRRSSRRLPEIPGKHSSSSTTNNKETNLSDEVIFTSSSLHSSNEYPTHPMRENSLSNRSNRSKSIDSDSSLKTRSSHTKLFHTHQSPNAKSVDVSNLARRKSFLVINNTSLLPQRSLDYPCIVRKAPDLSDIVRRRMLYSKISKQQGDTFSISLEREHVPKVPRKIIIRQDNSIEIALSKPPKLRRQTLSEEYYYGCNSEAEFASIAQSTNAASTLGIPLPSSASGGDRRKTIETCENIFLHAEESSKLRARTPPSNPHRILLHRDKNDTSIRTNGLGMRIVGGQECEDGSLGCFVTNLLHGGPADVQGNIEVGDQILEFNGHSLIESTYEEVRILQDYCGDIVQLVVQHNNVRLQISGGQALSSIEISRHFETVPRLASSLTRKRRNLPPLPPSLSSSFPKQQKRDLYETVETLEVPNVKELKPILINRGRLLAQIWHDVEDMKLALTIIQAGNLPLRTNGDQPYTFITGKMLFEDRGFDMFETKVIHSSNPIYNETFVFHEVETVDVLHLEVLLWDKKQNQADRHAINNSTDECDEFLGMIQLPLSEANLEDEPRWYELRDRQTRKPSTSSVTFKSSSAESGDSFRKMPPLVPSSSSTVASSSGNKHQERTRTSTDLLMRALNRSATNKIDSNRRASTTDKRLQRTSAKNPTIPSIIMTSIEDEDNDEPASPRASTMVVQSVKLKRRISKGILKLFDMQTRRYSESSPKSSIDSPTSRKHSSQMPPNLDSEDDIDSPTYGVSFDSTPTVMNKSPRQSIGPPLPPPPVPPSSAIHHDEQQTLIRPIPLQQMPIGQLMLPFIPSSRHSSISGSRKSSAASYCESDEDIDRYFTLTEQQQQHQAAEQMIENNNVQTHTVGPGQVTPRNYENMINDYIYMGQIQLGLIVTKGLLEIDIVCARGLERVINDNDPHNFNNNMTGTRHEENPPDTYVKTYLRTGTRRVQKRKTATVKGSYNPEYHAKLKYNACNVMGRRLQVTVWQRAGKFEKNQCIGEAFIQLDHLTLTQHTLAWYKLFREKLVESEFYDSS</sequence>
<evidence type="ECO:0000313" key="9">
    <source>
        <dbReference type="Proteomes" id="UP000663852"/>
    </source>
</evidence>
<dbReference type="Proteomes" id="UP000663828">
    <property type="component" value="Unassembled WGS sequence"/>
</dbReference>
<feature type="compositionally biased region" description="Polar residues" evidence="3">
    <location>
        <begin position="458"/>
        <end position="469"/>
    </location>
</feature>
<dbReference type="GO" id="GO:0042391">
    <property type="term" value="P:regulation of membrane potential"/>
    <property type="evidence" value="ECO:0007669"/>
    <property type="project" value="TreeGrafter"/>
</dbReference>
<dbReference type="OrthoDB" id="10059918at2759"/>
<feature type="compositionally biased region" description="Pro residues" evidence="3">
    <location>
        <begin position="138"/>
        <end position="158"/>
    </location>
</feature>
<dbReference type="EMBL" id="CAJNOR010001668">
    <property type="protein sequence ID" value="CAF1180825.1"/>
    <property type="molecule type" value="Genomic_DNA"/>
</dbReference>
<feature type="region of interest" description="Disordered" evidence="3">
    <location>
        <begin position="138"/>
        <end position="191"/>
    </location>
</feature>
<evidence type="ECO:0000259" key="4">
    <source>
        <dbReference type="PROSITE" id="PS50004"/>
    </source>
</evidence>
<evidence type="ECO:0000256" key="3">
    <source>
        <dbReference type="SAM" id="MobiDB-lite"/>
    </source>
</evidence>
<protein>
    <submittedName>
        <fullName evidence="6">Uncharacterized protein</fullName>
    </submittedName>
</protein>
<feature type="compositionally biased region" description="Low complexity" evidence="3">
    <location>
        <begin position="440"/>
        <end position="450"/>
    </location>
</feature>
<evidence type="ECO:0000256" key="2">
    <source>
        <dbReference type="ARBA" id="ARBA00034103"/>
    </source>
</evidence>
<dbReference type="Pfam" id="PF00168">
    <property type="entry name" value="C2"/>
    <property type="match status" value="2"/>
</dbReference>
<dbReference type="GO" id="GO:0042734">
    <property type="term" value="C:presynaptic membrane"/>
    <property type="evidence" value="ECO:0007669"/>
    <property type="project" value="TreeGrafter"/>
</dbReference>
<feature type="compositionally biased region" description="Low complexity" evidence="3">
    <location>
        <begin position="34"/>
        <end position="48"/>
    </location>
</feature>
<dbReference type="GO" id="GO:0048791">
    <property type="term" value="P:calcium ion-regulated exocytosis of neurotransmitter"/>
    <property type="evidence" value="ECO:0007669"/>
    <property type="project" value="TreeGrafter"/>
</dbReference>
<comment type="caution">
    <text evidence="6">The sequence shown here is derived from an EMBL/GenBank/DDBJ whole genome shotgun (WGS) entry which is preliminary data.</text>
</comment>
<feature type="compositionally biased region" description="Low complexity" evidence="3">
    <location>
        <begin position="1131"/>
        <end position="1141"/>
    </location>
</feature>
<proteinExistence type="predicted"/>
<feature type="compositionally biased region" description="Low complexity" evidence="3">
    <location>
        <begin position="994"/>
        <end position="1007"/>
    </location>
</feature>
<keyword evidence="1" id="KW-0770">Synapse</keyword>
<evidence type="ECO:0000313" key="7">
    <source>
        <dbReference type="EMBL" id="CAF1180825.1"/>
    </source>
</evidence>
<dbReference type="InterPro" id="IPR000008">
    <property type="entry name" value="C2_dom"/>
</dbReference>
<feature type="compositionally biased region" description="Pro residues" evidence="3">
    <location>
        <begin position="165"/>
        <end position="188"/>
    </location>
</feature>
<organism evidence="6 9">
    <name type="scientific">Adineta ricciae</name>
    <name type="common">Rotifer</name>
    <dbReference type="NCBI Taxonomy" id="249248"/>
    <lineage>
        <taxon>Eukaryota</taxon>
        <taxon>Metazoa</taxon>
        <taxon>Spiralia</taxon>
        <taxon>Gnathifera</taxon>
        <taxon>Rotifera</taxon>
        <taxon>Eurotatoria</taxon>
        <taxon>Bdelloidea</taxon>
        <taxon>Adinetida</taxon>
        <taxon>Adinetidae</taxon>
        <taxon>Adineta</taxon>
    </lineage>
</organism>
<keyword evidence="8" id="KW-1185">Reference proteome</keyword>
<dbReference type="PANTHER" id="PTHR12157">
    <property type="entry name" value="REGULATING SYNAPTIC MEMBRANE EXOCYTOSIS PROTEIN"/>
    <property type="match status" value="1"/>
</dbReference>
<accession>A0A814LCZ7</accession>
<dbReference type="PROSITE" id="PS50004">
    <property type="entry name" value="C2"/>
    <property type="match status" value="2"/>
</dbReference>
<feature type="region of interest" description="Disordered" evidence="3">
    <location>
        <begin position="808"/>
        <end position="828"/>
    </location>
</feature>
<feature type="region of interest" description="Disordered" evidence="3">
    <location>
        <begin position="983"/>
        <end position="1102"/>
    </location>
</feature>
<dbReference type="SUPFAM" id="SSF49562">
    <property type="entry name" value="C2 domain (Calcium/lipid-binding domain, CaLB)"/>
    <property type="match status" value="2"/>
</dbReference>
<dbReference type="GO" id="GO:0031267">
    <property type="term" value="F:small GTPase binding"/>
    <property type="evidence" value="ECO:0007669"/>
    <property type="project" value="InterPro"/>
</dbReference>
<dbReference type="GO" id="GO:0048788">
    <property type="term" value="C:cytoskeleton of presynaptic active zone"/>
    <property type="evidence" value="ECO:0007669"/>
    <property type="project" value="TreeGrafter"/>
</dbReference>
<evidence type="ECO:0000259" key="5">
    <source>
        <dbReference type="PROSITE" id="PS50106"/>
    </source>
</evidence>
<feature type="compositionally biased region" description="Low complexity" evidence="3">
    <location>
        <begin position="1020"/>
        <end position="1029"/>
    </location>
</feature>
<feature type="region of interest" description="Disordered" evidence="3">
    <location>
        <begin position="34"/>
        <end position="53"/>
    </location>
</feature>
<dbReference type="Pfam" id="PF00595">
    <property type="entry name" value="PDZ"/>
    <property type="match status" value="1"/>
</dbReference>
<dbReference type="GO" id="GO:0050806">
    <property type="term" value="P:positive regulation of synaptic transmission"/>
    <property type="evidence" value="ECO:0007669"/>
    <property type="project" value="TreeGrafter"/>
</dbReference>
<feature type="compositionally biased region" description="Basic and acidic residues" evidence="3">
    <location>
        <begin position="1057"/>
        <end position="1069"/>
    </location>
</feature>
<dbReference type="PROSITE" id="PS50106">
    <property type="entry name" value="PDZ"/>
    <property type="match status" value="1"/>
</dbReference>
<reference evidence="6" key="1">
    <citation type="submission" date="2021-02" db="EMBL/GenBank/DDBJ databases">
        <authorList>
            <person name="Nowell W R."/>
        </authorList>
    </citation>
    <scope>NUCLEOTIDE SEQUENCE</scope>
</reference>
<feature type="region of interest" description="Disordered" evidence="3">
    <location>
        <begin position="1127"/>
        <end position="1199"/>
    </location>
</feature>
<dbReference type="SUPFAM" id="SSF50156">
    <property type="entry name" value="PDZ domain-like"/>
    <property type="match status" value="1"/>
</dbReference>
<comment type="subcellular location">
    <subcellularLocation>
        <location evidence="2">Synapse</location>
    </subcellularLocation>
</comment>
<evidence type="ECO:0000256" key="1">
    <source>
        <dbReference type="ARBA" id="ARBA00023018"/>
    </source>
</evidence>
<dbReference type="SMART" id="SM00239">
    <property type="entry name" value="C2"/>
    <property type="match status" value="2"/>
</dbReference>
<dbReference type="InterPro" id="IPR035892">
    <property type="entry name" value="C2_domain_sf"/>
</dbReference>
<feature type="region of interest" description="Disordered" evidence="3">
    <location>
        <begin position="367"/>
        <end position="393"/>
    </location>
</feature>
<name>A0A814LCZ7_ADIRI</name>
<dbReference type="InterPro" id="IPR039032">
    <property type="entry name" value="Rim-like"/>
</dbReference>
<dbReference type="InterPro" id="IPR001478">
    <property type="entry name" value="PDZ"/>
</dbReference>
<feature type="region of interest" description="Disordered" evidence="3">
    <location>
        <begin position="412"/>
        <end position="516"/>
    </location>
</feature>
<dbReference type="SMART" id="SM00228">
    <property type="entry name" value="PDZ"/>
    <property type="match status" value="1"/>
</dbReference>
<evidence type="ECO:0000313" key="8">
    <source>
        <dbReference type="Proteomes" id="UP000663828"/>
    </source>
</evidence>
<evidence type="ECO:0000313" key="6">
    <source>
        <dbReference type="EMBL" id="CAF1063474.1"/>
    </source>
</evidence>
<dbReference type="Gene3D" id="2.60.40.150">
    <property type="entry name" value="C2 domain"/>
    <property type="match status" value="2"/>
</dbReference>
<dbReference type="GO" id="GO:0044325">
    <property type="term" value="F:transmembrane transporter binding"/>
    <property type="evidence" value="ECO:0007669"/>
    <property type="project" value="TreeGrafter"/>
</dbReference>
<dbReference type="Gene3D" id="2.30.42.10">
    <property type="match status" value="1"/>
</dbReference>
<dbReference type="PANTHER" id="PTHR12157:SF24">
    <property type="entry name" value="FIFE, ISOFORM D"/>
    <property type="match status" value="1"/>
</dbReference>
<gene>
    <name evidence="6" type="ORF">EDS130_LOCUS18045</name>
    <name evidence="7" type="ORF">XAT740_LOCUS22565</name>
</gene>
<dbReference type="EMBL" id="CAJNOJ010000083">
    <property type="protein sequence ID" value="CAF1063474.1"/>
    <property type="molecule type" value="Genomic_DNA"/>
</dbReference>
<dbReference type="GO" id="GO:0048167">
    <property type="term" value="P:regulation of synaptic plasticity"/>
    <property type="evidence" value="ECO:0007669"/>
    <property type="project" value="TreeGrafter"/>
</dbReference>
<feature type="domain" description="C2" evidence="4">
    <location>
        <begin position="853"/>
        <end position="983"/>
    </location>
</feature>